<gene>
    <name evidence="7" type="ORF">ACFQ4O_13985</name>
</gene>
<accession>A0ABW3ZA49</accession>
<keyword evidence="8" id="KW-1185">Reference proteome</keyword>
<keyword evidence="3" id="KW-0805">Transcription regulation</keyword>
<dbReference type="PANTHER" id="PTHR33164">
    <property type="entry name" value="TRANSCRIPTIONAL REGULATOR, MARR FAMILY"/>
    <property type="match status" value="1"/>
</dbReference>
<dbReference type="PROSITE" id="PS50995">
    <property type="entry name" value="HTH_MARR_2"/>
    <property type="match status" value="1"/>
</dbReference>
<dbReference type="InterPro" id="IPR036390">
    <property type="entry name" value="WH_DNA-bd_sf"/>
</dbReference>
<evidence type="ECO:0000256" key="4">
    <source>
        <dbReference type="ARBA" id="ARBA00023125"/>
    </source>
</evidence>
<evidence type="ECO:0000313" key="8">
    <source>
        <dbReference type="Proteomes" id="UP001597171"/>
    </source>
</evidence>
<evidence type="ECO:0000256" key="5">
    <source>
        <dbReference type="ARBA" id="ARBA00023163"/>
    </source>
</evidence>
<comment type="caution">
    <text evidence="7">The sequence shown here is derived from an EMBL/GenBank/DDBJ whole genome shotgun (WGS) entry which is preliminary data.</text>
</comment>
<protein>
    <submittedName>
        <fullName evidence="7">MarR family winged helix-turn-helix transcriptional regulator</fullName>
    </submittedName>
</protein>
<evidence type="ECO:0000259" key="6">
    <source>
        <dbReference type="PROSITE" id="PS50995"/>
    </source>
</evidence>
<evidence type="ECO:0000256" key="2">
    <source>
        <dbReference type="ARBA" id="ARBA00022490"/>
    </source>
</evidence>
<feature type="domain" description="HTH marR-type" evidence="6">
    <location>
        <begin position="9"/>
        <end position="147"/>
    </location>
</feature>
<evidence type="ECO:0000256" key="3">
    <source>
        <dbReference type="ARBA" id="ARBA00023015"/>
    </source>
</evidence>
<dbReference type="SUPFAM" id="SSF46785">
    <property type="entry name" value="Winged helix' DNA-binding domain"/>
    <property type="match status" value="1"/>
</dbReference>
<dbReference type="InterPro" id="IPR055166">
    <property type="entry name" value="Transc_reg_Sar_Rot_HTH"/>
</dbReference>
<dbReference type="Gene3D" id="1.10.10.10">
    <property type="entry name" value="Winged helix-like DNA-binding domain superfamily/Winged helix DNA-binding domain"/>
    <property type="match status" value="1"/>
</dbReference>
<reference evidence="8" key="1">
    <citation type="journal article" date="2019" name="Int. J. Syst. Evol. Microbiol.">
        <title>The Global Catalogue of Microorganisms (GCM) 10K type strain sequencing project: providing services to taxonomists for standard genome sequencing and annotation.</title>
        <authorList>
            <consortium name="The Broad Institute Genomics Platform"/>
            <consortium name="The Broad Institute Genome Sequencing Center for Infectious Disease"/>
            <person name="Wu L."/>
            <person name="Ma J."/>
        </authorList>
    </citation>
    <scope>NUCLEOTIDE SEQUENCE [LARGE SCALE GENOMIC DNA]</scope>
    <source>
        <strain evidence="8">CCUG 61696</strain>
    </source>
</reference>
<dbReference type="InterPro" id="IPR000835">
    <property type="entry name" value="HTH_MarR-typ"/>
</dbReference>
<dbReference type="Proteomes" id="UP001597171">
    <property type="component" value="Unassembled WGS sequence"/>
</dbReference>
<dbReference type="PRINTS" id="PR00598">
    <property type="entry name" value="HTHMARR"/>
</dbReference>
<dbReference type="EMBL" id="JBHTMX010000169">
    <property type="protein sequence ID" value="MFD1333109.1"/>
    <property type="molecule type" value="Genomic_DNA"/>
</dbReference>
<sequence>MTDAPPRLDQMLCFALYSATGALNRAYKPALEALGLTYPQYVTLVALWERDGRTVGQLGEALFLESNTLTPLLKRMEAAGLVRRARDPADERQVRVVLTEDGRAMQARAADLPRHMLKALGCDAETVAALTAEVAEMRDRVTGGKAA</sequence>
<dbReference type="RefSeq" id="WP_378776368.1">
    <property type="nucleotide sequence ID" value="NZ_JBHTMX010000169.1"/>
</dbReference>
<proteinExistence type="predicted"/>
<dbReference type="PANTHER" id="PTHR33164:SF5">
    <property type="entry name" value="ORGANIC HYDROPEROXIDE RESISTANCE TRANSCRIPTIONAL REGULATOR"/>
    <property type="match status" value="1"/>
</dbReference>
<dbReference type="SMART" id="SM00347">
    <property type="entry name" value="HTH_MARR"/>
    <property type="match status" value="1"/>
</dbReference>
<evidence type="ECO:0000313" key="7">
    <source>
        <dbReference type="EMBL" id="MFD1333109.1"/>
    </source>
</evidence>
<dbReference type="Pfam" id="PF22381">
    <property type="entry name" value="Staph_reg_Sar_Rot"/>
    <property type="match status" value="1"/>
</dbReference>
<keyword evidence="4" id="KW-0238">DNA-binding</keyword>
<evidence type="ECO:0000256" key="1">
    <source>
        <dbReference type="ARBA" id="ARBA00004496"/>
    </source>
</evidence>
<comment type="subcellular location">
    <subcellularLocation>
        <location evidence="1">Cytoplasm</location>
    </subcellularLocation>
</comment>
<dbReference type="InterPro" id="IPR036388">
    <property type="entry name" value="WH-like_DNA-bd_sf"/>
</dbReference>
<organism evidence="7 8">
    <name type="scientific">Methylopila musalis</name>
    <dbReference type="NCBI Taxonomy" id="1134781"/>
    <lineage>
        <taxon>Bacteria</taxon>
        <taxon>Pseudomonadati</taxon>
        <taxon>Pseudomonadota</taxon>
        <taxon>Alphaproteobacteria</taxon>
        <taxon>Hyphomicrobiales</taxon>
        <taxon>Methylopilaceae</taxon>
        <taxon>Methylopila</taxon>
    </lineage>
</organism>
<name>A0ABW3ZA49_9HYPH</name>
<keyword evidence="2" id="KW-0963">Cytoplasm</keyword>
<dbReference type="InterPro" id="IPR039422">
    <property type="entry name" value="MarR/SlyA-like"/>
</dbReference>
<keyword evidence="5" id="KW-0804">Transcription</keyword>